<dbReference type="PANTHER" id="PTHR30055">
    <property type="entry name" value="HTH-TYPE TRANSCRIPTIONAL REGULATOR RUTR"/>
    <property type="match status" value="1"/>
</dbReference>
<feature type="domain" description="HTH tetR-type" evidence="3">
    <location>
        <begin position="1"/>
        <end position="50"/>
    </location>
</feature>
<name>A0A8T4J1U0_9ACTN</name>
<dbReference type="PROSITE" id="PS50977">
    <property type="entry name" value="HTH_TETR_2"/>
    <property type="match status" value="1"/>
</dbReference>
<dbReference type="AlphaFoldDB" id="A0A8T4J1U0"/>
<dbReference type="PROSITE" id="PS01081">
    <property type="entry name" value="HTH_TETR_1"/>
    <property type="match status" value="1"/>
</dbReference>
<organism evidence="4 5">
    <name type="scientific">Streptomyces daliensis</name>
    <dbReference type="NCBI Taxonomy" id="299421"/>
    <lineage>
        <taxon>Bacteria</taxon>
        <taxon>Bacillati</taxon>
        <taxon>Actinomycetota</taxon>
        <taxon>Actinomycetes</taxon>
        <taxon>Kitasatosporales</taxon>
        <taxon>Streptomycetaceae</taxon>
        <taxon>Streptomyces</taxon>
    </lineage>
</organism>
<dbReference type="InterPro" id="IPR009057">
    <property type="entry name" value="Homeodomain-like_sf"/>
</dbReference>
<gene>
    <name evidence="4" type="ORF">KDA82_38040</name>
</gene>
<feature type="non-terminal residue" evidence="4">
    <location>
        <position position="1"/>
    </location>
</feature>
<dbReference type="EMBL" id="JAGSMN010001689">
    <property type="protein sequence ID" value="MBR7678661.1"/>
    <property type="molecule type" value="Genomic_DNA"/>
</dbReference>
<protein>
    <submittedName>
        <fullName evidence="4">Helix-turn-helix transcriptional regulator</fullName>
    </submittedName>
</protein>
<dbReference type="GO" id="GO:0003700">
    <property type="term" value="F:DNA-binding transcription factor activity"/>
    <property type="evidence" value="ECO:0007669"/>
    <property type="project" value="TreeGrafter"/>
</dbReference>
<dbReference type="InterPro" id="IPR001647">
    <property type="entry name" value="HTH_TetR"/>
</dbReference>
<evidence type="ECO:0000259" key="3">
    <source>
        <dbReference type="PROSITE" id="PS50977"/>
    </source>
</evidence>
<reference evidence="4" key="1">
    <citation type="submission" date="2021-04" db="EMBL/GenBank/DDBJ databases">
        <title>Sequencing of actinobacteria type strains.</title>
        <authorList>
            <person name="Nguyen G.-S."/>
            <person name="Wentzel A."/>
        </authorList>
    </citation>
    <scope>NUCLEOTIDE SEQUENCE</scope>
    <source>
        <strain evidence="4">DSM 42095</strain>
    </source>
</reference>
<dbReference type="GO" id="GO:0000976">
    <property type="term" value="F:transcription cis-regulatory region binding"/>
    <property type="evidence" value="ECO:0007669"/>
    <property type="project" value="TreeGrafter"/>
</dbReference>
<keyword evidence="5" id="KW-1185">Reference proteome</keyword>
<feature type="DNA-binding region" description="H-T-H motif" evidence="2">
    <location>
        <begin position="13"/>
        <end position="32"/>
    </location>
</feature>
<dbReference type="InterPro" id="IPR050109">
    <property type="entry name" value="HTH-type_TetR-like_transc_reg"/>
</dbReference>
<evidence type="ECO:0000313" key="5">
    <source>
        <dbReference type="Proteomes" id="UP000675554"/>
    </source>
</evidence>
<accession>A0A8T4J1U0</accession>
<dbReference type="PANTHER" id="PTHR30055:SF226">
    <property type="entry name" value="HTH-TYPE TRANSCRIPTIONAL REGULATOR PKSA"/>
    <property type="match status" value="1"/>
</dbReference>
<comment type="caution">
    <text evidence="4">The sequence shown here is derived from an EMBL/GenBank/DDBJ whole genome shotgun (WGS) entry which is preliminary data.</text>
</comment>
<evidence type="ECO:0000256" key="2">
    <source>
        <dbReference type="PROSITE-ProRule" id="PRU00335"/>
    </source>
</evidence>
<sequence length="110" mass="11938">ASMFARDGYTRASIDAISAEAGVSTRTVYNHFRDKRALFQAVIQESARRAAEAQIAVIDRYLSKVTDLEADLVAFCRAFAGPETSACAPHRGLVRQVSAEAGHIPREALT</sequence>
<proteinExistence type="predicted"/>
<keyword evidence="1 2" id="KW-0238">DNA-binding</keyword>
<dbReference type="SUPFAM" id="SSF46689">
    <property type="entry name" value="Homeodomain-like"/>
    <property type="match status" value="1"/>
</dbReference>
<dbReference type="Gene3D" id="1.10.357.10">
    <property type="entry name" value="Tetracycline Repressor, domain 2"/>
    <property type="match status" value="1"/>
</dbReference>
<dbReference type="Proteomes" id="UP000675554">
    <property type="component" value="Unassembled WGS sequence"/>
</dbReference>
<dbReference type="Pfam" id="PF00440">
    <property type="entry name" value="TetR_N"/>
    <property type="match status" value="1"/>
</dbReference>
<evidence type="ECO:0000256" key="1">
    <source>
        <dbReference type="ARBA" id="ARBA00023125"/>
    </source>
</evidence>
<evidence type="ECO:0000313" key="4">
    <source>
        <dbReference type="EMBL" id="MBR7678661.1"/>
    </source>
</evidence>
<dbReference type="InterPro" id="IPR023772">
    <property type="entry name" value="DNA-bd_HTH_TetR-type_CS"/>
</dbReference>